<protein>
    <submittedName>
        <fullName evidence="3">ROK family protein</fullName>
    </submittedName>
</protein>
<dbReference type="InterPro" id="IPR036390">
    <property type="entry name" value="WH_DNA-bd_sf"/>
</dbReference>
<dbReference type="InterPro" id="IPR000600">
    <property type="entry name" value="ROK"/>
</dbReference>
<evidence type="ECO:0000313" key="4">
    <source>
        <dbReference type="Proteomes" id="UP000030351"/>
    </source>
</evidence>
<dbReference type="PANTHER" id="PTHR18964">
    <property type="entry name" value="ROK (REPRESSOR, ORF, KINASE) FAMILY"/>
    <property type="match status" value="1"/>
</dbReference>
<dbReference type="OrthoDB" id="8595273at2"/>
<dbReference type="Gene3D" id="1.10.10.10">
    <property type="entry name" value="Winged helix-like DNA-binding domain superfamily/Winged helix DNA-binding domain"/>
    <property type="match status" value="1"/>
</dbReference>
<dbReference type="Pfam" id="PF00480">
    <property type="entry name" value="ROK"/>
    <property type="match status" value="1"/>
</dbReference>
<accession>A0A0A3YXP6</accession>
<keyword evidence="2" id="KW-0119">Carbohydrate metabolism</keyword>
<evidence type="ECO:0000256" key="2">
    <source>
        <dbReference type="ARBA" id="ARBA00023277"/>
    </source>
</evidence>
<proteinExistence type="inferred from homology"/>
<evidence type="ECO:0000313" key="3">
    <source>
        <dbReference type="EMBL" id="KGT90289.1"/>
    </source>
</evidence>
<keyword evidence="4" id="KW-1185">Reference proteome</keyword>
<gene>
    <name evidence="3" type="ORF">NG99_17970</name>
</gene>
<dbReference type="STRING" id="371042.NG99_17970"/>
<dbReference type="RefSeq" id="WP_034895931.1">
    <property type="nucleotide sequence ID" value="NZ_JRUQ01000051.1"/>
</dbReference>
<dbReference type="PANTHER" id="PTHR18964:SF149">
    <property type="entry name" value="BIFUNCTIONAL UDP-N-ACETYLGLUCOSAMINE 2-EPIMERASE_N-ACETYLMANNOSAMINE KINASE"/>
    <property type="match status" value="1"/>
</dbReference>
<comment type="caution">
    <text evidence="3">The sequence shown here is derived from an EMBL/GenBank/DDBJ whole genome shotgun (WGS) entry which is preliminary data.</text>
</comment>
<dbReference type="InterPro" id="IPR043129">
    <property type="entry name" value="ATPase_NBD"/>
</dbReference>
<dbReference type="Gene3D" id="3.30.420.40">
    <property type="match status" value="2"/>
</dbReference>
<dbReference type="Proteomes" id="UP000030351">
    <property type="component" value="Unassembled WGS sequence"/>
</dbReference>
<sequence length="333" mass="36170">MKESGKGPALLRLNNEKRVLTALRQQRISTRQDIAGWLALSKNTVSLIIDELIARQWVQELGPLPGSKAGRPKIGIALRGQMLKAAGIMVERQRIHLMVTDYLSEVLEESNWQTNTADPVSVLTELKTLCQQLHQRHPELLGIGLGFPGIVDPAAGFLHVSSHLRWRDVDLQSAFLNQTAVPVHIMNYVKATALLAQTPQSVAEGASCFYLRIGEGIGGALLLGNDIYTGSSWTAGEVGHLSVAEGPTCSCGKQGCLEALLSVPAIQQQLNAVHPGLTWETRHQSPESFDRIMAQAGHYLGKALSQIMLLLNPAALAIDSPWNDNEAFRSAVT</sequence>
<feature type="non-terminal residue" evidence="3">
    <location>
        <position position="333"/>
    </location>
</feature>
<dbReference type="eggNOG" id="COG1940">
    <property type="taxonomic scope" value="Bacteria"/>
</dbReference>
<dbReference type="EMBL" id="JRUQ01000051">
    <property type="protein sequence ID" value="KGT90289.1"/>
    <property type="molecule type" value="Genomic_DNA"/>
</dbReference>
<dbReference type="InterPro" id="IPR036388">
    <property type="entry name" value="WH-like_DNA-bd_sf"/>
</dbReference>
<name>A0A0A3YXP6_9GAMM</name>
<comment type="similarity">
    <text evidence="1">Belongs to the ROK (NagC/XylR) family.</text>
</comment>
<dbReference type="InterPro" id="IPR049874">
    <property type="entry name" value="ROK_cs"/>
</dbReference>
<evidence type="ECO:0000256" key="1">
    <source>
        <dbReference type="ARBA" id="ARBA00006479"/>
    </source>
</evidence>
<dbReference type="SUPFAM" id="SSF53067">
    <property type="entry name" value="Actin-like ATPase domain"/>
    <property type="match status" value="1"/>
</dbReference>
<reference evidence="3 4" key="1">
    <citation type="submission" date="2014-10" db="EMBL/GenBank/DDBJ databases">
        <title>Genome sequence of Erwinia typographi M043b.</title>
        <authorList>
            <person name="Chan K.-G."/>
            <person name="Tan W.-S."/>
        </authorList>
    </citation>
    <scope>NUCLEOTIDE SEQUENCE [LARGE SCALE GENOMIC DNA]</scope>
    <source>
        <strain evidence="3 4">M043b</strain>
    </source>
</reference>
<dbReference type="PROSITE" id="PS01125">
    <property type="entry name" value="ROK"/>
    <property type="match status" value="1"/>
</dbReference>
<organism evidence="3 4">
    <name type="scientific">Erwinia typographi</name>
    <dbReference type="NCBI Taxonomy" id="371042"/>
    <lineage>
        <taxon>Bacteria</taxon>
        <taxon>Pseudomonadati</taxon>
        <taxon>Pseudomonadota</taxon>
        <taxon>Gammaproteobacteria</taxon>
        <taxon>Enterobacterales</taxon>
        <taxon>Erwiniaceae</taxon>
        <taxon>Erwinia</taxon>
    </lineage>
</organism>
<dbReference type="AlphaFoldDB" id="A0A0A3YXP6"/>
<dbReference type="SUPFAM" id="SSF46785">
    <property type="entry name" value="Winged helix' DNA-binding domain"/>
    <property type="match status" value="1"/>
</dbReference>